<accession>A0A5B7GGN3</accession>
<reference evidence="2 3" key="1">
    <citation type="submission" date="2019-05" db="EMBL/GenBank/DDBJ databases">
        <title>Another draft genome of Portunus trituberculatus and its Hox gene families provides insights of decapod evolution.</title>
        <authorList>
            <person name="Jeong J.-H."/>
            <person name="Song I."/>
            <person name="Kim S."/>
            <person name="Choi T."/>
            <person name="Kim D."/>
            <person name="Ryu S."/>
            <person name="Kim W."/>
        </authorList>
    </citation>
    <scope>NUCLEOTIDE SEQUENCE [LARGE SCALE GENOMIC DNA]</scope>
    <source>
        <tissue evidence="2">Muscle</tissue>
    </source>
</reference>
<sequence>MLGRLGEAGRAGEQTKTKPGPVHPSGRLQEVRRARLARLALAVHILAPRRSTAHQREARRRAELPGRPSATRALGYEGNLKNNKGRPRPGHPREADGGAEPEGVILLHISSINSSRVGEEGGGEVKVRVGAWCGGGRVRAGGVPDAEGDVGPPREKRHSRRVSLKQLPLVQLGNTGASVPLAQVLESRPPRARLLPSLLPHQDRLTPLPAPRRRPPRARSPGEGCFGRRRMIRRKWMQERGAP</sequence>
<comment type="caution">
    <text evidence="2">The sequence shown here is derived from an EMBL/GenBank/DDBJ whole genome shotgun (WGS) entry which is preliminary data.</text>
</comment>
<name>A0A5B7GGN3_PORTR</name>
<feature type="compositionally biased region" description="Basic and acidic residues" evidence="1">
    <location>
        <begin position="54"/>
        <end position="64"/>
    </location>
</feature>
<evidence type="ECO:0000313" key="3">
    <source>
        <dbReference type="Proteomes" id="UP000324222"/>
    </source>
</evidence>
<evidence type="ECO:0000256" key="1">
    <source>
        <dbReference type="SAM" id="MobiDB-lite"/>
    </source>
</evidence>
<feature type="region of interest" description="Disordered" evidence="1">
    <location>
        <begin position="198"/>
        <end position="243"/>
    </location>
</feature>
<dbReference type="Proteomes" id="UP000324222">
    <property type="component" value="Unassembled WGS sequence"/>
</dbReference>
<dbReference type="EMBL" id="VSRR010015374">
    <property type="protein sequence ID" value="MPC58102.1"/>
    <property type="molecule type" value="Genomic_DNA"/>
</dbReference>
<feature type="region of interest" description="Disordered" evidence="1">
    <location>
        <begin position="50"/>
        <end position="99"/>
    </location>
</feature>
<organism evidence="2 3">
    <name type="scientific">Portunus trituberculatus</name>
    <name type="common">Swimming crab</name>
    <name type="synonym">Neptunus trituberculatus</name>
    <dbReference type="NCBI Taxonomy" id="210409"/>
    <lineage>
        <taxon>Eukaryota</taxon>
        <taxon>Metazoa</taxon>
        <taxon>Ecdysozoa</taxon>
        <taxon>Arthropoda</taxon>
        <taxon>Crustacea</taxon>
        <taxon>Multicrustacea</taxon>
        <taxon>Malacostraca</taxon>
        <taxon>Eumalacostraca</taxon>
        <taxon>Eucarida</taxon>
        <taxon>Decapoda</taxon>
        <taxon>Pleocyemata</taxon>
        <taxon>Brachyura</taxon>
        <taxon>Eubrachyura</taxon>
        <taxon>Portunoidea</taxon>
        <taxon>Portunidae</taxon>
        <taxon>Portuninae</taxon>
        <taxon>Portunus</taxon>
    </lineage>
</organism>
<protein>
    <submittedName>
        <fullName evidence="2">Uncharacterized protein</fullName>
    </submittedName>
</protein>
<proteinExistence type="predicted"/>
<gene>
    <name evidence="2" type="ORF">E2C01_052097</name>
</gene>
<keyword evidence="3" id="KW-1185">Reference proteome</keyword>
<dbReference type="AlphaFoldDB" id="A0A5B7GGN3"/>
<feature type="region of interest" description="Disordered" evidence="1">
    <location>
        <begin position="1"/>
        <end position="31"/>
    </location>
</feature>
<evidence type="ECO:0000313" key="2">
    <source>
        <dbReference type="EMBL" id="MPC58102.1"/>
    </source>
</evidence>